<keyword evidence="2" id="KW-1185">Reference proteome</keyword>
<name>A0A2T6B845_9RHOB</name>
<sequence>MEGAQITPWEVRVGLARRGWQTELRLTRTGLARSDRDRVSAGCWARRMHWAGGIAEVCLHEHGVLDPASPDAASRLRDLIDRVDRLCAKAERDFPDTVPCQLMERGEDGLLRLAVNTFQTGHLIPQRRDLTPSEAIPPGVEAGPDAHLFALLIAARDGLEAEDSLNPHFGRSRYARDCENRDWGYRLRLAVREANGVKVAFRPQEFTTRLLAPRAVSGLIGGSKAALTDLFRAYGPEGELAEMTPNGLPPGFETLAELIAARKAEEAARLAEAAPDP</sequence>
<dbReference type="Proteomes" id="UP000244224">
    <property type="component" value="Unassembled WGS sequence"/>
</dbReference>
<dbReference type="AlphaFoldDB" id="A0A2T6B845"/>
<dbReference type="EMBL" id="QBKP01000002">
    <property type="protein sequence ID" value="PTX52239.1"/>
    <property type="molecule type" value="Genomic_DNA"/>
</dbReference>
<proteinExistence type="predicted"/>
<gene>
    <name evidence="1" type="ORF">C8N34_10217</name>
</gene>
<organism evidence="1 2">
    <name type="scientific">Gemmobacter caeni</name>
    <dbReference type="NCBI Taxonomy" id="589035"/>
    <lineage>
        <taxon>Bacteria</taxon>
        <taxon>Pseudomonadati</taxon>
        <taxon>Pseudomonadota</taxon>
        <taxon>Alphaproteobacteria</taxon>
        <taxon>Rhodobacterales</taxon>
        <taxon>Paracoccaceae</taxon>
        <taxon>Gemmobacter</taxon>
    </lineage>
</organism>
<evidence type="ECO:0000313" key="2">
    <source>
        <dbReference type="Proteomes" id="UP000244224"/>
    </source>
</evidence>
<dbReference type="OrthoDB" id="10016580at2"/>
<reference evidence="1 2" key="1">
    <citation type="submission" date="2018-04" db="EMBL/GenBank/DDBJ databases">
        <title>Genomic Encyclopedia of Archaeal and Bacterial Type Strains, Phase II (KMG-II): from individual species to whole genera.</title>
        <authorList>
            <person name="Goeker M."/>
        </authorList>
    </citation>
    <scope>NUCLEOTIDE SEQUENCE [LARGE SCALE GENOMIC DNA]</scope>
    <source>
        <strain evidence="1 2">DSM 21823</strain>
    </source>
</reference>
<dbReference type="RefSeq" id="WP_108127513.1">
    <property type="nucleotide sequence ID" value="NZ_QBKP01000002.1"/>
</dbReference>
<comment type="caution">
    <text evidence="1">The sequence shown here is derived from an EMBL/GenBank/DDBJ whole genome shotgun (WGS) entry which is preliminary data.</text>
</comment>
<protein>
    <submittedName>
        <fullName evidence="1">Uncharacterized protein</fullName>
    </submittedName>
</protein>
<evidence type="ECO:0000313" key="1">
    <source>
        <dbReference type="EMBL" id="PTX52239.1"/>
    </source>
</evidence>
<accession>A0A2T6B845</accession>